<proteinExistence type="inferred from homology"/>
<accession>A0A2T5FTX8</accession>
<evidence type="ECO:0000256" key="2">
    <source>
        <dbReference type="ARBA" id="ARBA00005979"/>
    </source>
</evidence>
<feature type="domain" description="NADH:flavin oxidoreductase/NADH oxidase N-terminal" evidence="4">
    <location>
        <begin position="10"/>
        <end position="349"/>
    </location>
</feature>
<dbReference type="Gene3D" id="3.20.20.70">
    <property type="entry name" value="Aldolase class I"/>
    <property type="match status" value="1"/>
</dbReference>
<comment type="caution">
    <text evidence="5">The sequence shown here is derived from an EMBL/GenBank/DDBJ whole genome shotgun (WGS) entry which is preliminary data.</text>
</comment>
<dbReference type="NCBIfam" id="NF007899">
    <property type="entry name" value="PRK10605.1"/>
    <property type="match status" value="1"/>
</dbReference>
<dbReference type="InterPro" id="IPR013785">
    <property type="entry name" value="Aldolase_TIM"/>
</dbReference>
<dbReference type="PANTHER" id="PTHR22893:SF98">
    <property type="entry name" value="OXIDOREDUCTASE"/>
    <property type="match status" value="1"/>
</dbReference>
<protein>
    <submittedName>
        <fullName evidence="5">Alkene reductase</fullName>
    </submittedName>
</protein>
<sequence length="383" mass="41004">MLDAAPSDPLFVPLRLGALTLGHRVVMAPLTRMRSRQPGDVPQAMNEEYYRQRASDGGLIITEATDIIEQARGYPGVPGIYTDEQIAGWRRITDAVHAKHGSIILQIWHTGRISHPTMQPGGATPVAPSAVLPTGLRHIDASGQPADLVVPHALSEDEIGSIVRSFAVAVRNARAAGFDGVEIHAANGYLIDQFLQDSSNLRADRYGGSIANRARFLLDVVDAAISAWSSDRIGVRLSPWGRFNGMADSDPAALYQHVGAALSERRLAYLHVVEPRADQQSDINAIDADAPDAGALLKQAFAGPVISAGGYVGGTARAALSRGQADAIAFGRLFIANPDLPRRLAIGAEMNRYHRPSFYGGDERGYVDYPFLEMAAEPAGSLS</sequence>
<dbReference type="OrthoDB" id="9804454at2"/>
<reference evidence="5 6" key="1">
    <citation type="submission" date="2017-09" db="EMBL/GenBank/DDBJ databases">
        <title>Sphingomonas panjinensis sp.nov., isolated from oil-contaminated soil.</title>
        <authorList>
            <person name="Wang L."/>
            <person name="Chen L."/>
        </authorList>
    </citation>
    <scope>NUCLEOTIDE SEQUENCE [LARGE SCALE GENOMIC DNA]</scope>
    <source>
        <strain evidence="5 6">FW-11</strain>
    </source>
</reference>
<keyword evidence="6" id="KW-1185">Reference proteome</keyword>
<dbReference type="GO" id="GO:0010181">
    <property type="term" value="F:FMN binding"/>
    <property type="evidence" value="ECO:0007669"/>
    <property type="project" value="InterPro"/>
</dbReference>
<evidence type="ECO:0000256" key="3">
    <source>
        <dbReference type="ARBA" id="ARBA00023002"/>
    </source>
</evidence>
<dbReference type="PANTHER" id="PTHR22893">
    <property type="entry name" value="NADH OXIDOREDUCTASE-RELATED"/>
    <property type="match status" value="1"/>
</dbReference>
<dbReference type="InterPro" id="IPR045247">
    <property type="entry name" value="Oye-like"/>
</dbReference>
<dbReference type="Pfam" id="PF00724">
    <property type="entry name" value="Oxidored_FMN"/>
    <property type="match status" value="1"/>
</dbReference>
<dbReference type="FunFam" id="3.20.20.70:FF:000059">
    <property type="entry name" value="N-ethylmaleimide reductase, FMN-linked"/>
    <property type="match status" value="1"/>
</dbReference>
<gene>
    <name evidence="5" type="ORF">CLG96_18285</name>
</gene>
<evidence type="ECO:0000256" key="1">
    <source>
        <dbReference type="ARBA" id="ARBA00001917"/>
    </source>
</evidence>
<keyword evidence="3" id="KW-0560">Oxidoreductase</keyword>
<dbReference type="GO" id="GO:0016628">
    <property type="term" value="F:oxidoreductase activity, acting on the CH-CH group of donors, NAD or NADP as acceptor"/>
    <property type="evidence" value="ECO:0007669"/>
    <property type="project" value="UniProtKB-ARBA"/>
</dbReference>
<comment type="cofactor">
    <cofactor evidence="1">
        <name>FMN</name>
        <dbReference type="ChEBI" id="CHEBI:58210"/>
    </cofactor>
</comment>
<dbReference type="InterPro" id="IPR001155">
    <property type="entry name" value="OxRdtase_FMN_N"/>
</dbReference>
<dbReference type="SUPFAM" id="SSF51395">
    <property type="entry name" value="FMN-linked oxidoreductases"/>
    <property type="match status" value="1"/>
</dbReference>
<evidence type="ECO:0000313" key="6">
    <source>
        <dbReference type="Proteomes" id="UP000244162"/>
    </source>
</evidence>
<dbReference type="CDD" id="cd02933">
    <property type="entry name" value="OYE_like_FMN"/>
    <property type="match status" value="1"/>
</dbReference>
<dbReference type="AlphaFoldDB" id="A0A2T5FTX8"/>
<dbReference type="EMBL" id="NWBU01000018">
    <property type="protein sequence ID" value="PTQ07516.1"/>
    <property type="molecule type" value="Genomic_DNA"/>
</dbReference>
<name>A0A2T5FTX8_9SPHN</name>
<organism evidence="5 6">
    <name type="scientific">Sphingomonas oleivorans</name>
    <dbReference type="NCBI Taxonomy" id="1735121"/>
    <lineage>
        <taxon>Bacteria</taxon>
        <taxon>Pseudomonadati</taxon>
        <taxon>Pseudomonadota</taxon>
        <taxon>Alphaproteobacteria</taxon>
        <taxon>Sphingomonadales</taxon>
        <taxon>Sphingomonadaceae</taxon>
        <taxon>Sphingomonas</taxon>
    </lineage>
</organism>
<evidence type="ECO:0000259" key="4">
    <source>
        <dbReference type="Pfam" id="PF00724"/>
    </source>
</evidence>
<evidence type="ECO:0000313" key="5">
    <source>
        <dbReference type="EMBL" id="PTQ07516.1"/>
    </source>
</evidence>
<comment type="similarity">
    <text evidence="2">Belongs to the NADH:flavin oxidoreductase/NADH oxidase family.</text>
</comment>
<dbReference type="GO" id="GO:0005829">
    <property type="term" value="C:cytosol"/>
    <property type="evidence" value="ECO:0007669"/>
    <property type="project" value="TreeGrafter"/>
</dbReference>
<dbReference type="Proteomes" id="UP000244162">
    <property type="component" value="Unassembled WGS sequence"/>
</dbReference>